<dbReference type="PANTHER" id="PTHR12389:SF0">
    <property type="entry name" value="E3 UBIQUITIN-PROTEIN LIGASE LISTERIN"/>
    <property type="match status" value="1"/>
</dbReference>
<comment type="catalytic activity">
    <reaction evidence="1">
        <text>S-ubiquitinyl-[E2 ubiquitin-conjugating enzyme]-L-cysteine + [acceptor protein]-L-lysine = [E2 ubiquitin-conjugating enzyme]-L-cysteine + N(6)-ubiquitinyl-[acceptor protein]-L-lysine.</text>
        <dbReference type="EC" id="2.3.2.27"/>
    </reaction>
</comment>
<dbReference type="EMBL" id="JADGJH010002118">
    <property type="protein sequence ID" value="KAJ3103222.1"/>
    <property type="molecule type" value="Genomic_DNA"/>
</dbReference>
<feature type="domain" description="E3 ubiquitin-protein ligase listerin N-terminal" evidence="2">
    <location>
        <begin position="48"/>
        <end position="356"/>
    </location>
</feature>
<protein>
    <recommendedName>
        <fullName evidence="1">E3 ubiquitin-protein ligase listerin</fullName>
        <ecNumber evidence="1">2.3.2.27</ecNumber>
    </recommendedName>
    <alternativeName>
        <fullName evidence="1">RING-type E3 ubiquitin transferase listerin</fullName>
    </alternativeName>
</protein>
<comment type="function">
    <text evidence="1">E3 ubiquitin-protein ligase. Component of the ribosome quality control complex (RQC), a ribosome-associated complex that mediates ubiquitination and extraction of incompletely synthesized nascent chains for proteasomal degradation.</text>
</comment>
<dbReference type="Proteomes" id="UP001211907">
    <property type="component" value="Unassembled WGS sequence"/>
</dbReference>
<evidence type="ECO:0000313" key="4">
    <source>
        <dbReference type="Proteomes" id="UP001211907"/>
    </source>
</evidence>
<dbReference type="GO" id="GO:0072344">
    <property type="term" value="P:rescue of stalled ribosome"/>
    <property type="evidence" value="ECO:0007669"/>
    <property type="project" value="UniProtKB-UniRule"/>
</dbReference>
<accession>A0AAD5SUM7</accession>
<keyword evidence="1" id="KW-0863">Zinc-finger</keyword>
<dbReference type="InterPro" id="IPR039795">
    <property type="entry name" value="LTN1/Rkr1"/>
</dbReference>
<name>A0AAD5SUM7_9FUNG</name>
<organism evidence="3 4">
    <name type="scientific">Physocladia obscura</name>
    <dbReference type="NCBI Taxonomy" id="109957"/>
    <lineage>
        <taxon>Eukaryota</taxon>
        <taxon>Fungi</taxon>
        <taxon>Fungi incertae sedis</taxon>
        <taxon>Chytridiomycota</taxon>
        <taxon>Chytridiomycota incertae sedis</taxon>
        <taxon>Chytridiomycetes</taxon>
        <taxon>Chytridiales</taxon>
        <taxon>Chytriomycetaceae</taxon>
        <taxon>Physocladia</taxon>
    </lineage>
</organism>
<keyword evidence="1" id="KW-0479">Metal-binding</keyword>
<dbReference type="InterPro" id="IPR054476">
    <property type="entry name" value="Ltn1_N"/>
</dbReference>
<comment type="subunit">
    <text evidence="1">Component of the ribosome quality control complex (RQC).</text>
</comment>
<evidence type="ECO:0000313" key="3">
    <source>
        <dbReference type="EMBL" id="KAJ3103222.1"/>
    </source>
</evidence>
<dbReference type="GO" id="GO:0005829">
    <property type="term" value="C:cytosol"/>
    <property type="evidence" value="ECO:0007669"/>
    <property type="project" value="UniProtKB-UniRule"/>
</dbReference>
<sequence>ISKIADLVAIGNSNNGVSFGFGAFTASTPSSPSLSSLLPEETDHLNSELKILIKRLAKKDTLTKIKATDDLKSYLATAEVDELAKFVYLWPKIFNKSALDVERKIRENFVACQAIMFTRLKKEMAPVLKQLIGTWLCLMFDNSSTEVAKLATESFQKAFPSKQADVLTFCQSEICNFVSDNILYHTAESLSDARYSTPEEMQSKYVRIVSGSFAIISFLYENVSNMSALNETFESIFANSKFWDCAKSARPQIRRSVYLLVRTLALLENESPLRIHLNSVKLSFLNECFADNQAVTHDALWDAVLTLTQKYPTETWYPEDLKIKKGAPAKLFKYLENGCYGSGPGSWPALLAFLSSLPNNFASLSEFREKFFESFWAGLSSLNVTPINSKVFVSSIQECCLFLTLKYGYQCLFFYLSVLKEFIFSDSRFSVASDEVDFVKIAPVTIGHLYEALLFPVKNADARFKLNKGDLEVAVSGFISKICATSSIPSNYSKKLATSFCDNISSCFDVFKPCNGLVELSEEEIELFCARAVGIIIRFEISAINSSFLKEKLGLLVEQMLLKSLNHISSNDRILKKNGIAVFTSLSFNLKTSVVPSVLKISAAIESFVENSISQSLSNDPDYISLIGSILVWLWSDSSENHRENFIQLIVDSNSLDAVREYLSKARFLKLERVVSSYLDMFVIQLAENSEGFDVIAQSLVVDSTRLISEETTSKICGILNTSLDSYLRAGSQNGRIAENCAFALDLLNLLFALSPESVSSLPQYAPLMMNVLEVAFFQSLADIGTNISKSALELWNSISKDKKTVKSDSNTLLELSLSSWKANLLNRHSFRASDFVEIYSRLQEYYSENVIIQKSTIDKILIDLEIWNDLKAPFMGTRNTIAILDRSYLVSEDSEIFSLQPIEISIGSSIYARVAAVLSEIFEAFDVDVNGNSSKKLHDNVFELLLFHVALSDLRDDGKDCRLPFGDPSARIIKVVKKFLNHSIEETWITDAISFSRGAERKKIWADDFLFDCFDISLRKKSIFEWRVFAKMFWLTMKKAKGVEKLGILGFINALFDSGRYYMASSVCYEIKKFLNVSSSDPFIVSLAKTSSISKLELQTVDSVEKSSAALCILTSLLSTTKDFSPSISLKNIVKQFRVWFMAGNNIKVTEVPVLLRVRVLEYLVCVIEMGLDFEISVAGFVVELTKALLEDSSSRVILYNAIALYEAIKAADEETWTTIERFESSIQELLLEKFISENTSSDMHLTSKSRGTLQSRLAYICREIEFGILFKRLPCDEFARILFTNNVETQIVVYKLLSKIIIKLVESISVRLEMSVSHGDEVTEKFINNILVDAIAKNLPFLDPNHLVEDKVCM</sequence>
<keyword evidence="1" id="KW-0833">Ubl conjugation pathway</keyword>
<comment type="caution">
    <text evidence="3">The sequence shown here is derived from an EMBL/GenBank/DDBJ whole genome shotgun (WGS) entry which is preliminary data.</text>
</comment>
<dbReference type="GO" id="GO:0043023">
    <property type="term" value="F:ribosomal large subunit binding"/>
    <property type="evidence" value="ECO:0007669"/>
    <property type="project" value="TreeGrafter"/>
</dbReference>
<dbReference type="SUPFAM" id="SSF48371">
    <property type="entry name" value="ARM repeat"/>
    <property type="match status" value="1"/>
</dbReference>
<keyword evidence="1" id="KW-0808">Transferase</keyword>
<dbReference type="GO" id="GO:0008270">
    <property type="term" value="F:zinc ion binding"/>
    <property type="evidence" value="ECO:0007669"/>
    <property type="project" value="UniProtKB-KW"/>
</dbReference>
<dbReference type="GO" id="GO:0061630">
    <property type="term" value="F:ubiquitin protein ligase activity"/>
    <property type="evidence" value="ECO:0007669"/>
    <property type="project" value="UniProtKB-UniRule"/>
</dbReference>
<evidence type="ECO:0000259" key="2">
    <source>
        <dbReference type="Pfam" id="PF22958"/>
    </source>
</evidence>
<dbReference type="InterPro" id="IPR016024">
    <property type="entry name" value="ARM-type_fold"/>
</dbReference>
<dbReference type="PANTHER" id="PTHR12389">
    <property type="entry name" value="ZINC FINGER PROTEIN 294"/>
    <property type="match status" value="1"/>
</dbReference>
<dbReference type="GO" id="GO:1990116">
    <property type="term" value="P:ribosome-associated ubiquitin-dependent protein catabolic process"/>
    <property type="evidence" value="ECO:0007669"/>
    <property type="project" value="UniProtKB-UniRule"/>
</dbReference>
<keyword evidence="1" id="KW-0862">Zinc</keyword>
<reference evidence="3" key="1">
    <citation type="submission" date="2020-05" db="EMBL/GenBank/DDBJ databases">
        <title>Phylogenomic resolution of chytrid fungi.</title>
        <authorList>
            <person name="Stajich J.E."/>
            <person name="Amses K."/>
            <person name="Simmons R."/>
            <person name="Seto K."/>
            <person name="Myers J."/>
            <person name="Bonds A."/>
            <person name="Quandt C.A."/>
            <person name="Barry K."/>
            <person name="Liu P."/>
            <person name="Grigoriev I."/>
            <person name="Longcore J.E."/>
            <person name="James T.Y."/>
        </authorList>
    </citation>
    <scope>NUCLEOTIDE SEQUENCE</scope>
    <source>
        <strain evidence="3">JEL0513</strain>
    </source>
</reference>
<comment type="pathway">
    <text evidence="1">Protein modification; protein ubiquitination.</text>
</comment>
<dbReference type="GO" id="GO:1990112">
    <property type="term" value="C:RQC complex"/>
    <property type="evidence" value="ECO:0007669"/>
    <property type="project" value="UniProtKB-UniRule"/>
</dbReference>
<feature type="non-terminal residue" evidence="3">
    <location>
        <position position="1356"/>
    </location>
</feature>
<keyword evidence="4" id="KW-1185">Reference proteome</keyword>
<comment type="similarity">
    <text evidence="1">Belongs to the LTN1 family.</text>
</comment>
<dbReference type="Pfam" id="PF22958">
    <property type="entry name" value="Ltn1_1st"/>
    <property type="match status" value="1"/>
</dbReference>
<evidence type="ECO:0000256" key="1">
    <source>
        <dbReference type="RuleBase" id="RU367090"/>
    </source>
</evidence>
<dbReference type="EC" id="2.3.2.27" evidence="1"/>
<proteinExistence type="inferred from homology"/>
<gene>
    <name evidence="3" type="ORF">HK100_004241</name>
</gene>